<dbReference type="InterPro" id="IPR045584">
    <property type="entry name" value="Pilin-like"/>
</dbReference>
<organism evidence="4 5">
    <name type="scientific">Stratiformator vulcanicus</name>
    <dbReference type="NCBI Taxonomy" id="2527980"/>
    <lineage>
        <taxon>Bacteria</taxon>
        <taxon>Pseudomonadati</taxon>
        <taxon>Planctomycetota</taxon>
        <taxon>Planctomycetia</taxon>
        <taxon>Planctomycetales</taxon>
        <taxon>Planctomycetaceae</taxon>
        <taxon>Stratiformator</taxon>
    </lineage>
</organism>
<protein>
    <submittedName>
        <fullName evidence="4">Type II secretion system protein G</fullName>
    </submittedName>
</protein>
<keyword evidence="5" id="KW-1185">Reference proteome</keyword>
<evidence type="ECO:0000313" key="4">
    <source>
        <dbReference type="EMBL" id="QDT38740.1"/>
    </source>
</evidence>
<keyword evidence="2" id="KW-1133">Transmembrane helix</keyword>
<evidence type="ECO:0000256" key="1">
    <source>
        <dbReference type="SAM" id="MobiDB-lite"/>
    </source>
</evidence>
<feature type="domain" description="DUF1559" evidence="3">
    <location>
        <begin position="35"/>
        <end position="317"/>
    </location>
</feature>
<evidence type="ECO:0000256" key="2">
    <source>
        <dbReference type="SAM" id="Phobius"/>
    </source>
</evidence>
<dbReference type="PANTHER" id="PTHR30093:SF2">
    <property type="entry name" value="TYPE II SECRETION SYSTEM PROTEIN H"/>
    <property type="match status" value="1"/>
</dbReference>
<proteinExistence type="predicted"/>
<dbReference type="RefSeq" id="WP_145364821.1">
    <property type="nucleotide sequence ID" value="NZ_CP036268.1"/>
</dbReference>
<gene>
    <name evidence="4" type="primary">xcpT_15</name>
    <name evidence="4" type="ORF">Pan189_31370</name>
</gene>
<keyword evidence="2" id="KW-0472">Membrane</keyword>
<feature type="region of interest" description="Disordered" evidence="1">
    <location>
        <begin position="173"/>
        <end position="195"/>
    </location>
</feature>
<dbReference type="Proteomes" id="UP000317318">
    <property type="component" value="Chromosome"/>
</dbReference>
<dbReference type="Pfam" id="PF07963">
    <property type="entry name" value="N_methyl"/>
    <property type="match status" value="1"/>
</dbReference>
<feature type="transmembrane region" description="Helical" evidence="2">
    <location>
        <begin position="12"/>
        <end position="34"/>
    </location>
</feature>
<dbReference type="Gene3D" id="3.30.700.10">
    <property type="entry name" value="Glycoprotein, Type 4 Pilin"/>
    <property type="match status" value="1"/>
</dbReference>
<evidence type="ECO:0000259" key="3">
    <source>
        <dbReference type="Pfam" id="PF07596"/>
    </source>
</evidence>
<accession>A0A517R4G0</accession>
<dbReference type="PANTHER" id="PTHR30093">
    <property type="entry name" value="GENERAL SECRETION PATHWAY PROTEIN G"/>
    <property type="match status" value="1"/>
</dbReference>
<evidence type="ECO:0000313" key="5">
    <source>
        <dbReference type="Proteomes" id="UP000317318"/>
    </source>
</evidence>
<dbReference type="PROSITE" id="PS00409">
    <property type="entry name" value="PROKAR_NTER_METHYL"/>
    <property type="match status" value="1"/>
</dbReference>
<reference evidence="4 5" key="1">
    <citation type="submission" date="2019-02" db="EMBL/GenBank/DDBJ databases">
        <title>Deep-cultivation of Planctomycetes and their phenomic and genomic characterization uncovers novel biology.</title>
        <authorList>
            <person name="Wiegand S."/>
            <person name="Jogler M."/>
            <person name="Boedeker C."/>
            <person name="Pinto D."/>
            <person name="Vollmers J."/>
            <person name="Rivas-Marin E."/>
            <person name="Kohn T."/>
            <person name="Peeters S.H."/>
            <person name="Heuer A."/>
            <person name="Rast P."/>
            <person name="Oberbeckmann S."/>
            <person name="Bunk B."/>
            <person name="Jeske O."/>
            <person name="Meyerdierks A."/>
            <person name="Storesund J.E."/>
            <person name="Kallscheuer N."/>
            <person name="Luecker S."/>
            <person name="Lage O.M."/>
            <person name="Pohl T."/>
            <person name="Merkel B.J."/>
            <person name="Hornburger P."/>
            <person name="Mueller R.-W."/>
            <person name="Bruemmer F."/>
            <person name="Labrenz M."/>
            <person name="Spormann A.M."/>
            <person name="Op den Camp H."/>
            <person name="Overmann J."/>
            <person name="Amann R."/>
            <person name="Jetten M.S.M."/>
            <person name="Mascher T."/>
            <person name="Medema M.H."/>
            <person name="Devos D.P."/>
            <person name="Kaster A.-K."/>
            <person name="Ovreas L."/>
            <person name="Rohde M."/>
            <person name="Galperin M.Y."/>
            <person name="Jogler C."/>
        </authorList>
    </citation>
    <scope>NUCLEOTIDE SEQUENCE [LARGE SCALE GENOMIC DNA]</scope>
    <source>
        <strain evidence="4 5">Pan189</strain>
    </source>
</reference>
<dbReference type="KEGG" id="svp:Pan189_31370"/>
<dbReference type="Pfam" id="PF07596">
    <property type="entry name" value="SBP_bac_10"/>
    <property type="match status" value="1"/>
</dbReference>
<dbReference type="OrthoDB" id="261495at2"/>
<dbReference type="NCBIfam" id="TIGR02532">
    <property type="entry name" value="IV_pilin_GFxxxE"/>
    <property type="match status" value="1"/>
</dbReference>
<name>A0A517R4G0_9PLAN</name>
<keyword evidence="2" id="KW-0812">Transmembrane</keyword>
<dbReference type="SUPFAM" id="SSF54523">
    <property type="entry name" value="Pili subunits"/>
    <property type="match status" value="1"/>
</dbReference>
<dbReference type="AlphaFoldDB" id="A0A517R4G0"/>
<dbReference type="EMBL" id="CP036268">
    <property type="protein sequence ID" value="QDT38740.1"/>
    <property type="molecule type" value="Genomic_DNA"/>
</dbReference>
<sequence length="347" mass="37586">MTDQLGTRRGFTLIELLVVIAIIAILIALLLPAVQQAREAARRSQCKNNLKQLGLALHNYHDANSAFPPGVTPNNAWLNNSTTNYNALQNASGVWAWGARILPFLDQQPLYEQLEMTVLPVSSSPLSALQTSLPVFLCPSDEMPKLNSANEINGDSHASSNYVANFEDTSTSRGYFEEQDEGNTTPRALFKKTQKKRPTSFDGVFGIGLSLNTGDISDGTSNTIALGERVWAYRDGYTPRKNGALIYASPSILEGTGYGWTGLTSVMNLATSCPLNPVEANCSSDDSFRRTYASSHAGGMQFVMADGSVHFISENIEFVSGVDGRNANSGVFQRLANRRDGNSIGAF</sequence>
<dbReference type="InterPro" id="IPR027558">
    <property type="entry name" value="Pre_pil_HX9DG_C"/>
</dbReference>
<dbReference type="InterPro" id="IPR011453">
    <property type="entry name" value="DUF1559"/>
</dbReference>
<dbReference type="NCBIfam" id="TIGR04294">
    <property type="entry name" value="pre_pil_HX9DG"/>
    <property type="match status" value="1"/>
</dbReference>
<dbReference type="InterPro" id="IPR012902">
    <property type="entry name" value="N_methyl_site"/>
</dbReference>